<evidence type="ECO:0000259" key="1">
    <source>
        <dbReference type="PROSITE" id="PS50105"/>
    </source>
</evidence>
<dbReference type="InterPro" id="IPR013761">
    <property type="entry name" value="SAM/pointed_sf"/>
</dbReference>
<dbReference type="PROSITE" id="PS50105">
    <property type="entry name" value="SAM_DOMAIN"/>
    <property type="match status" value="1"/>
</dbReference>
<evidence type="ECO:0000313" key="3">
    <source>
        <dbReference type="Proteomes" id="UP000821866"/>
    </source>
</evidence>
<dbReference type="InterPro" id="IPR050548">
    <property type="entry name" value="PcG_chromatin_remod_factors"/>
</dbReference>
<dbReference type="Pfam" id="PF00536">
    <property type="entry name" value="SAM_1"/>
    <property type="match status" value="1"/>
</dbReference>
<dbReference type="Gene3D" id="1.10.150.50">
    <property type="entry name" value="Transcription Factor, Ets-1"/>
    <property type="match status" value="1"/>
</dbReference>
<dbReference type="AlphaFoldDB" id="A0A9J6D9U4"/>
<dbReference type="InterPro" id="IPR001660">
    <property type="entry name" value="SAM"/>
</dbReference>
<reference evidence="2" key="2">
    <citation type="submission" date="2021-09" db="EMBL/GenBank/DDBJ databases">
        <authorList>
            <person name="Jia N."/>
            <person name="Wang J."/>
            <person name="Shi W."/>
            <person name="Du L."/>
            <person name="Sun Y."/>
            <person name="Zhan W."/>
            <person name="Jiang J."/>
            <person name="Wang Q."/>
            <person name="Zhang B."/>
            <person name="Ji P."/>
            <person name="Sakyi L.B."/>
            <person name="Cui X."/>
            <person name="Yuan T."/>
            <person name="Jiang B."/>
            <person name="Yang W."/>
            <person name="Lam T.T.-Y."/>
            <person name="Chang Q."/>
            <person name="Ding S."/>
            <person name="Wang X."/>
            <person name="Zhu J."/>
            <person name="Ruan X."/>
            <person name="Zhao L."/>
            <person name="Wei J."/>
            <person name="Que T."/>
            <person name="Du C."/>
            <person name="Cheng J."/>
            <person name="Dai P."/>
            <person name="Han X."/>
            <person name="Huang E."/>
            <person name="Gao Y."/>
            <person name="Liu J."/>
            <person name="Shao H."/>
            <person name="Ye R."/>
            <person name="Li L."/>
            <person name="Wei W."/>
            <person name="Wang X."/>
            <person name="Wang C."/>
            <person name="Huo Q."/>
            <person name="Li W."/>
            <person name="Guo W."/>
            <person name="Chen H."/>
            <person name="Chen S."/>
            <person name="Zhou L."/>
            <person name="Zhou L."/>
            <person name="Ni X."/>
            <person name="Tian J."/>
            <person name="Zhou Y."/>
            <person name="Sheng Y."/>
            <person name="Liu T."/>
            <person name="Pan Y."/>
            <person name="Xia L."/>
            <person name="Li J."/>
            <person name="Zhao F."/>
            <person name="Cao W."/>
        </authorList>
    </citation>
    <scope>NUCLEOTIDE SEQUENCE</scope>
    <source>
        <strain evidence="2">Rmic-2018</strain>
        <tissue evidence="2">Larvae</tissue>
    </source>
</reference>
<gene>
    <name evidence="2" type="ORF">HPB51_012805</name>
</gene>
<proteinExistence type="predicted"/>
<keyword evidence="3" id="KW-1185">Reference proteome</keyword>
<reference evidence="2" key="1">
    <citation type="journal article" date="2020" name="Cell">
        <title>Large-Scale Comparative Analyses of Tick Genomes Elucidate Their Genetic Diversity and Vector Capacities.</title>
        <authorList>
            <consortium name="Tick Genome and Microbiome Consortium (TIGMIC)"/>
            <person name="Jia N."/>
            <person name="Wang J."/>
            <person name="Shi W."/>
            <person name="Du L."/>
            <person name="Sun Y."/>
            <person name="Zhan W."/>
            <person name="Jiang J.F."/>
            <person name="Wang Q."/>
            <person name="Zhang B."/>
            <person name="Ji P."/>
            <person name="Bell-Sakyi L."/>
            <person name="Cui X.M."/>
            <person name="Yuan T.T."/>
            <person name="Jiang B.G."/>
            <person name="Yang W.F."/>
            <person name="Lam T.T."/>
            <person name="Chang Q.C."/>
            <person name="Ding S.J."/>
            <person name="Wang X.J."/>
            <person name="Zhu J.G."/>
            <person name="Ruan X.D."/>
            <person name="Zhao L."/>
            <person name="Wei J.T."/>
            <person name="Ye R.Z."/>
            <person name="Que T.C."/>
            <person name="Du C.H."/>
            <person name="Zhou Y.H."/>
            <person name="Cheng J.X."/>
            <person name="Dai P.F."/>
            <person name="Guo W.B."/>
            <person name="Han X.H."/>
            <person name="Huang E.J."/>
            <person name="Li L.F."/>
            <person name="Wei W."/>
            <person name="Gao Y.C."/>
            <person name="Liu J.Z."/>
            <person name="Shao H.Z."/>
            <person name="Wang X."/>
            <person name="Wang C.C."/>
            <person name="Yang T.C."/>
            <person name="Huo Q.B."/>
            <person name="Li W."/>
            <person name="Chen H.Y."/>
            <person name="Chen S.E."/>
            <person name="Zhou L.G."/>
            <person name="Ni X.B."/>
            <person name="Tian J.H."/>
            <person name="Sheng Y."/>
            <person name="Liu T."/>
            <person name="Pan Y.S."/>
            <person name="Xia L.Y."/>
            <person name="Li J."/>
            <person name="Zhao F."/>
            <person name="Cao W.C."/>
        </authorList>
    </citation>
    <scope>NUCLEOTIDE SEQUENCE</scope>
    <source>
        <strain evidence="2">Rmic-2018</strain>
    </source>
</reference>
<dbReference type="GO" id="GO:0035102">
    <property type="term" value="C:PRC1 complex"/>
    <property type="evidence" value="ECO:0007669"/>
    <property type="project" value="TreeGrafter"/>
</dbReference>
<evidence type="ECO:0000313" key="2">
    <source>
        <dbReference type="EMBL" id="KAH8018851.1"/>
    </source>
</evidence>
<dbReference type="EMBL" id="JABSTU010000010">
    <property type="protein sequence ID" value="KAH8018851.1"/>
    <property type="molecule type" value="Genomic_DNA"/>
</dbReference>
<comment type="caution">
    <text evidence="2">The sequence shown here is derived from an EMBL/GenBank/DDBJ whole genome shotgun (WGS) entry which is preliminary data.</text>
</comment>
<dbReference type="PANTHER" id="PTHR12247:SF138">
    <property type="entry name" value="POLYHOMEOTIC DISTAL, ISOFORM A-RELATED"/>
    <property type="match status" value="1"/>
</dbReference>
<sequence length="174" mass="18851">MVPGPSTSGAVTQAVTAKRNPPQFLDSSFVKTPAMTESFPGAATSTMKLRPKRATVTITKSKLVNGKPLQVPPTSSLDSVASQASPALLTTTRQHQQESTYSLQNWDNSPEKWTVDDVVQYVSGIRGCENMAEKFRHHEIDSGALFLIKEHHLMMALNIKLGPALKMCSAIGSL</sequence>
<dbReference type="GO" id="GO:0045892">
    <property type="term" value="P:negative regulation of DNA-templated transcription"/>
    <property type="evidence" value="ECO:0007669"/>
    <property type="project" value="TreeGrafter"/>
</dbReference>
<dbReference type="PANTHER" id="PTHR12247">
    <property type="entry name" value="POLYCOMB GROUP PROTEIN"/>
    <property type="match status" value="1"/>
</dbReference>
<dbReference type="SUPFAM" id="SSF47769">
    <property type="entry name" value="SAM/Pointed domain"/>
    <property type="match status" value="1"/>
</dbReference>
<dbReference type="VEuPathDB" id="VectorBase:LOC119164922"/>
<accession>A0A9J6D9U4</accession>
<feature type="domain" description="SAM" evidence="1">
    <location>
        <begin position="113"/>
        <end position="174"/>
    </location>
</feature>
<name>A0A9J6D9U4_RHIMP</name>
<organism evidence="2 3">
    <name type="scientific">Rhipicephalus microplus</name>
    <name type="common">Cattle tick</name>
    <name type="synonym">Boophilus microplus</name>
    <dbReference type="NCBI Taxonomy" id="6941"/>
    <lineage>
        <taxon>Eukaryota</taxon>
        <taxon>Metazoa</taxon>
        <taxon>Ecdysozoa</taxon>
        <taxon>Arthropoda</taxon>
        <taxon>Chelicerata</taxon>
        <taxon>Arachnida</taxon>
        <taxon>Acari</taxon>
        <taxon>Parasitiformes</taxon>
        <taxon>Ixodida</taxon>
        <taxon>Ixodoidea</taxon>
        <taxon>Ixodidae</taxon>
        <taxon>Rhipicephalinae</taxon>
        <taxon>Rhipicephalus</taxon>
        <taxon>Boophilus</taxon>
    </lineage>
</organism>
<dbReference type="SMART" id="SM00454">
    <property type="entry name" value="SAM"/>
    <property type="match status" value="1"/>
</dbReference>
<protein>
    <recommendedName>
        <fullName evidence="1">SAM domain-containing protein</fullName>
    </recommendedName>
</protein>
<dbReference type="GO" id="GO:0042393">
    <property type="term" value="F:histone binding"/>
    <property type="evidence" value="ECO:0007669"/>
    <property type="project" value="TreeGrafter"/>
</dbReference>
<dbReference type="GO" id="GO:0003682">
    <property type="term" value="F:chromatin binding"/>
    <property type="evidence" value="ECO:0007669"/>
    <property type="project" value="TreeGrafter"/>
</dbReference>
<dbReference type="Proteomes" id="UP000821866">
    <property type="component" value="Chromosome 8"/>
</dbReference>